<dbReference type="SUPFAM" id="SSF57667">
    <property type="entry name" value="beta-beta-alpha zinc fingers"/>
    <property type="match status" value="7"/>
</dbReference>
<evidence type="ECO:0000256" key="1">
    <source>
        <dbReference type="ARBA" id="ARBA00004123"/>
    </source>
</evidence>
<feature type="domain" description="C2H2-type" evidence="8">
    <location>
        <begin position="451"/>
        <end position="479"/>
    </location>
</feature>
<evidence type="ECO:0000256" key="7">
    <source>
        <dbReference type="PROSITE-ProRule" id="PRU00042"/>
    </source>
</evidence>
<feature type="domain" description="C2H2-type" evidence="8">
    <location>
        <begin position="567"/>
        <end position="595"/>
    </location>
</feature>
<protein>
    <submittedName>
        <fullName evidence="9">Zinc finger protein 26</fullName>
    </submittedName>
</protein>
<keyword evidence="4 7" id="KW-0863">Zinc-finger</keyword>
<feature type="domain" description="C2H2-type" evidence="8">
    <location>
        <begin position="616"/>
        <end position="643"/>
    </location>
</feature>
<feature type="domain" description="C2H2-type" evidence="8">
    <location>
        <begin position="672"/>
        <end position="699"/>
    </location>
</feature>
<dbReference type="SMART" id="SM00355">
    <property type="entry name" value="ZnF_C2H2"/>
    <property type="match status" value="19"/>
</dbReference>
<dbReference type="AlphaFoldDB" id="A0A8D8RZQ7"/>
<dbReference type="FunFam" id="3.30.160.60:FF:000065">
    <property type="entry name" value="B-cell CLL/lymphoma 6, member B"/>
    <property type="match status" value="1"/>
</dbReference>
<feature type="domain" description="C2H2-type" evidence="8">
    <location>
        <begin position="728"/>
        <end position="755"/>
    </location>
</feature>
<comment type="subcellular location">
    <subcellularLocation>
        <location evidence="1">Nucleus</location>
    </subcellularLocation>
</comment>
<evidence type="ECO:0000256" key="4">
    <source>
        <dbReference type="ARBA" id="ARBA00022771"/>
    </source>
</evidence>
<evidence type="ECO:0000256" key="5">
    <source>
        <dbReference type="ARBA" id="ARBA00022833"/>
    </source>
</evidence>
<feature type="domain" description="C2H2-type" evidence="8">
    <location>
        <begin position="401"/>
        <end position="424"/>
    </location>
</feature>
<dbReference type="PROSITE" id="PS50157">
    <property type="entry name" value="ZINC_FINGER_C2H2_2"/>
    <property type="match status" value="13"/>
</dbReference>
<accession>A0A8D8RZQ7</accession>
<dbReference type="Pfam" id="PF00096">
    <property type="entry name" value="zf-C2H2"/>
    <property type="match status" value="3"/>
</dbReference>
<dbReference type="InterPro" id="IPR057038">
    <property type="entry name" value="FBX41/ZN365_Znf-C2H2"/>
</dbReference>
<feature type="domain" description="C2H2-type" evidence="8">
    <location>
        <begin position="479"/>
        <end position="507"/>
    </location>
</feature>
<proteinExistence type="predicted"/>
<feature type="domain" description="C2H2-type" evidence="8">
    <location>
        <begin position="700"/>
        <end position="727"/>
    </location>
</feature>
<feature type="domain" description="C2H2-type" evidence="8">
    <location>
        <begin position="757"/>
        <end position="784"/>
    </location>
</feature>
<dbReference type="PROSITE" id="PS00028">
    <property type="entry name" value="ZINC_FINGER_C2H2_1"/>
    <property type="match status" value="17"/>
</dbReference>
<dbReference type="Gene3D" id="3.30.160.60">
    <property type="entry name" value="Classic Zinc Finger"/>
    <property type="match status" value="11"/>
</dbReference>
<dbReference type="GO" id="GO:0001228">
    <property type="term" value="F:DNA-binding transcription activator activity, RNA polymerase II-specific"/>
    <property type="evidence" value="ECO:0007669"/>
    <property type="project" value="TreeGrafter"/>
</dbReference>
<evidence type="ECO:0000256" key="6">
    <source>
        <dbReference type="ARBA" id="ARBA00023242"/>
    </source>
</evidence>
<evidence type="ECO:0000313" key="9">
    <source>
        <dbReference type="EMBL" id="CAG6660609.1"/>
    </source>
</evidence>
<dbReference type="EMBL" id="HBUF01197464">
    <property type="protein sequence ID" value="CAG6660609.1"/>
    <property type="molecule type" value="Transcribed_RNA"/>
</dbReference>
<keyword evidence="6" id="KW-0539">Nucleus</keyword>
<dbReference type="FunFam" id="3.30.160.60:FF:001109">
    <property type="entry name" value="Zinc finger protein 407"/>
    <property type="match status" value="1"/>
</dbReference>
<dbReference type="EMBL" id="HBUF01197463">
    <property type="protein sequence ID" value="CAG6660608.1"/>
    <property type="molecule type" value="Transcribed_RNA"/>
</dbReference>
<dbReference type="GO" id="GO:0008270">
    <property type="term" value="F:zinc ion binding"/>
    <property type="evidence" value="ECO:0007669"/>
    <property type="project" value="UniProtKB-KW"/>
</dbReference>
<evidence type="ECO:0000256" key="2">
    <source>
        <dbReference type="ARBA" id="ARBA00022723"/>
    </source>
</evidence>
<keyword evidence="2" id="KW-0479">Metal-binding</keyword>
<reference evidence="9" key="1">
    <citation type="submission" date="2021-05" db="EMBL/GenBank/DDBJ databases">
        <authorList>
            <person name="Alioto T."/>
            <person name="Alioto T."/>
            <person name="Gomez Garrido J."/>
        </authorList>
    </citation>
    <scope>NUCLEOTIDE SEQUENCE</scope>
</reference>
<feature type="domain" description="C2H2-type" evidence="8">
    <location>
        <begin position="539"/>
        <end position="566"/>
    </location>
</feature>
<dbReference type="InterPro" id="IPR036236">
    <property type="entry name" value="Znf_C2H2_sf"/>
</dbReference>
<dbReference type="Pfam" id="PF23165">
    <property type="entry name" value="zf-C2H2_FBX41"/>
    <property type="match status" value="1"/>
</dbReference>
<dbReference type="PANTHER" id="PTHR24376:SF235">
    <property type="entry name" value="C2H2-TYPE DOMAIN-CONTAINING PROTEIN"/>
    <property type="match status" value="1"/>
</dbReference>
<evidence type="ECO:0000256" key="3">
    <source>
        <dbReference type="ARBA" id="ARBA00022737"/>
    </source>
</evidence>
<keyword evidence="3" id="KW-0677">Repeat</keyword>
<feature type="domain" description="C2H2-type" evidence="8">
    <location>
        <begin position="785"/>
        <end position="812"/>
    </location>
</feature>
<evidence type="ECO:0000259" key="8">
    <source>
        <dbReference type="PROSITE" id="PS50157"/>
    </source>
</evidence>
<feature type="domain" description="C2H2-type" evidence="8">
    <location>
        <begin position="644"/>
        <end position="669"/>
    </location>
</feature>
<dbReference type="GO" id="GO:0000978">
    <property type="term" value="F:RNA polymerase II cis-regulatory region sequence-specific DNA binding"/>
    <property type="evidence" value="ECO:0007669"/>
    <property type="project" value="TreeGrafter"/>
</dbReference>
<name>A0A8D8RZQ7_9HEMI</name>
<organism evidence="9">
    <name type="scientific">Cacopsylla melanoneura</name>
    <dbReference type="NCBI Taxonomy" id="428564"/>
    <lineage>
        <taxon>Eukaryota</taxon>
        <taxon>Metazoa</taxon>
        <taxon>Ecdysozoa</taxon>
        <taxon>Arthropoda</taxon>
        <taxon>Hexapoda</taxon>
        <taxon>Insecta</taxon>
        <taxon>Pterygota</taxon>
        <taxon>Neoptera</taxon>
        <taxon>Paraneoptera</taxon>
        <taxon>Hemiptera</taxon>
        <taxon>Sternorrhyncha</taxon>
        <taxon>Psylloidea</taxon>
        <taxon>Psyllidae</taxon>
        <taxon>Psyllinae</taxon>
        <taxon>Cacopsylla</taxon>
    </lineage>
</organism>
<feature type="domain" description="C2H2-type" evidence="8">
    <location>
        <begin position="373"/>
        <end position="400"/>
    </location>
</feature>
<sequence length="824" mass="95920">MNGRLNNSDPLHYYECCRWLWACCVCSGKFGTAQDLCVHSSLHNIDGASNDKCVKCKTKFQSHNVALVGAFCFCWYCNQGYPDKRQLEIHMKVEHGQVVFGQSEWYGCKLCYNTLYCRPQDIVKHMRKAHQEEFVRPDDYLINKVDQVNLPCQVCGENTLLSRYCNKHRKMNLVKEKLTCYICNVSFSDKRILQAHINIEHGKQVHVDALFECFVCHQCCDQIYLGREDFVQHMSQSHGTVLTTDEERNYIVNSLDQILYSCKCCQEPCLFSGFCRQHDADVNISNCNEHPEAHACHPCNVLYNDCNDFWIHLFSHHTDETLYCNLCEKSSHRVPIRAPSLLMQHWKQYHRPSVRDEQLRVKSEIVIEGQTQFLCNDCSVMFENFELLKQHDVTHHSSEGFLCDVCSKCFNAKRSLRDHRRKVHGIHMKCKTKDSDLKTETMLEKDGVVQYKCPHCKIQFKTFPSLKAHLSSNHNDKAHTCTVCGTSFGLAKRLSAHYRSVHAAAASNSHEPDTRLISDHSVSLVKSEVQVVEGDRIKYKCPLCNRVYTSFSETKRHFEIHSGVKKYSCSMCNKCFFIKNRLSEHYRRVHQMKVSMARTNEVKRNAEIDIDGVTKFKCNVCDFIFKRYDSLRLHLRVHSGERPYTCDVCGKSFVAKKHLNRHYNSSHAGFGYLCNICGRVMSDSTNYKDHMDNHKGEKKYTCEICGTGFMYKSSLHHHKFSHSKERMFQCCYCEKKYMSPKTLKEHEQTHTAGNVRHKCDTCGSEFNTRKNMLRHTKVHTTERPYVCEYCNVNFKERKSLVRHYKIHRGVNVEHQALHPPLPPP</sequence>
<dbReference type="GO" id="GO:0005634">
    <property type="term" value="C:nucleus"/>
    <property type="evidence" value="ECO:0007669"/>
    <property type="project" value="UniProtKB-SubCell"/>
</dbReference>
<keyword evidence="5" id="KW-0862">Zinc</keyword>
<dbReference type="InterPro" id="IPR013087">
    <property type="entry name" value="Znf_C2H2_type"/>
</dbReference>
<dbReference type="PANTHER" id="PTHR24376">
    <property type="entry name" value="ZINC FINGER PROTEIN"/>
    <property type="match status" value="1"/>
</dbReference>